<proteinExistence type="predicted"/>
<evidence type="ECO:0000313" key="2">
    <source>
        <dbReference type="Proteomes" id="UP001218218"/>
    </source>
</evidence>
<evidence type="ECO:0000313" key="1">
    <source>
        <dbReference type="EMBL" id="KAJ7309294.1"/>
    </source>
</evidence>
<organism evidence="1 2">
    <name type="scientific">Mycena albidolilacea</name>
    <dbReference type="NCBI Taxonomy" id="1033008"/>
    <lineage>
        <taxon>Eukaryota</taxon>
        <taxon>Fungi</taxon>
        <taxon>Dikarya</taxon>
        <taxon>Basidiomycota</taxon>
        <taxon>Agaricomycotina</taxon>
        <taxon>Agaricomycetes</taxon>
        <taxon>Agaricomycetidae</taxon>
        <taxon>Agaricales</taxon>
        <taxon>Marasmiineae</taxon>
        <taxon>Mycenaceae</taxon>
        <taxon>Mycena</taxon>
    </lineage>
</organism>
<name>A0AAD6Z6L6_9AGAR</name>
<accession>A0AAD6Z6L6</accession>
<reference evidence="1" key="1">
    <citation type="submission" date="2023-03" db="EMBL/GenBank/DDBJ databases">
        <title>Massive genome expansion in bonnet fungi (Mycena s.s.) driven by repeated elements and novel gene families across ecological guilds.</title>
        <authorList>
            <consortium name="Lawrence Berkeley National Laboratory"/>
            <person name="Harder C.B."/>
            <person name="Miyauchi S."/>
            <person name="Viragh M."/>
            <person name="Kuo A."/>
            <person name="Thoen E."/>
            <person name="Andreopoulos B."/>
            <person name="Lu D."/>
            <person name="Skrede I."/>
            <person name="Drula E."/>
            <person name="Henrissat B."/>
            <person name="Morin E."/>
            <person name="Kohler A."/>
            <person name="Barry K."/>
            <person name="LaButti K."/>
            <person name="Morin E."/>
            <person name="Salamov A."/>
            <person name="Lipzen A."/>
            <person name="Mereny Z."/>
            <person name="Hegedus B."/>
            <person name="Baldrian P."/>
            <person name="Stursova M."/>
            <person name="Weitz H."/>
            <person name="Taylor A."/>
            <person name="Grigoriev I.V."/>
            <person name="Nagy L.G."/>
            <person name="Martin F."/>
            <person name="Kauserud H."/>
        </authorList>
    </citation>
    <scope>NUCLEOTIDE SEQUENCE</scope>
    <source>
        <strain evidence="1">CBHHK002</strain>
    </source>
</reference>
<feature type="non-terminal residue" evidence="1">
    <location>
        <position position="196"/>
    </location>
</feature>
<dbReference type="Proteomes" id="UP001218218">
    <property type="component" value="Unassembled WGS sequence"/>
</dbReference>
<sequence>MTHHRCHTPYVDISIPQEVKQTVESMKHLPASKIWEAVLKANPKTALNEKQIYRYWTELNAGAWRLHDDQVKSALAVLEKYEDLTIEIIPITAEDGISAIAFAFREILDEFGSEVEEIAMDSTWKTNALGYELYAIVAEANGQALPLAFAFTTSTDGTAAEGAKDRMLQHVLGHVSEKCPKIGFVGSDKDSTEINS</sequence>
<keyword evidence="2" id="KW-1185">Reference proteome</keyword>
<gene>
    <name evidence="1" type="ORF">DFH08DRAFT_1049932</name>
</gene>
<protein>
    <submittedName>
        <fullName evidence="1">Uncharacterized protein</fullName>
    </submittedName>
</protein>
<dbReference type="AlphaFoldDB" id="A0AAD6Z6L6"/>
<comment type="caution">
    <text evidence="1">The sequence shown here is derived from an EMBL/GenBank/DDBJ whole genome shotgun (WGS) entry which is preliminary data.</text>
</comment>
<dbReference type="EMBL" id="JARIHO010000082">
    <property type="protein sequence ID" value="KAJ7309294.1"/>
    <property type="molecule type" value="Genomic_DNA"/>
</dbReference>